<feature type="domain" description="SSD" evidence="7">
    <location>
        <begin position="253"/>
        <end position="377"/>
    </location>
</feature>
<sequence>MTEAPQSAKSSPAGWIVHHPWKVIGSTLILLAIVGYFLQFVRPSITFQDLLGKDWPGLKDYEFLQTEYIADDNLLVLVEARDGDAFTQRILTGVRDLTGELWKTPHSIRVDSVTNFQHTEADGDDLAVGDLVNAPEHLDQAALQRVKKIALDDPIALHRVVNPEGNVLALNVTFHFPMLSGDEKLNSYGYVRELADRFGKDHPETRVYVGGLTALDATVMTISMEETGLFLGLVMLVAVALLALMLRAIVPVFASALVLVFSIMAGMSLAGMMGWKLTPFTTTVPMIILIIGVADCVHLVTAFVQRNGREPKNRALTAALAANFKPILITSVTTAIGFLTLNFSGSLSIAALGNQAAFGVMFACLLSVTFLPAMLAILPMKVQAKREPQTERYTRLADWLHRNRRAVLVASALVAVALGLQVPRNVFDDRIPTYFAESLPWRQANDFSENQFGSAYNFTYSLDAGHEGAVSDPEYLKKVERFAEYLRGLPEAAYVKSVTDTFKRLNRNMHGDDPAFYRLPEDRETAAQYLLLYEMSLPYGLDLNDQINMDKSATKVLAAFKSMSVTEVLAMDAKVNRWIDSNLPEMSYVSSGVQIMFAHLMSQDTRGLTLGAIYGLVIISALLVFMLRSLKIGLLSMLPNLLPALLAFGIWGLTVGQVGFGIAMVSGMSIGIIVDDTVHFLTKYLRARREEGLDAKEAVAYTFEHVGPSIVFTTVVLVAGFLLMVSISEFRVNTDMGKMTSIILGFALLFDLVTLPVLLMIFDGEPVAKPNLDTQTMKELEI</sequence>
<evidence type="ECO:0000256" key="4">
    <source>
        <dbReference type="ARBA" id="ARBA00022989"/>
    </source>
</evidence>
<proteinExistence type="predicted"/>
<evidence type="ECO:0000259" key="7">
    <source>
        <dbReference type="PROSITE" id="PS50156"/>
    </source>
</evidence>
<dbReference type="InterPro" id="IPR004869">
    <property type="entry name" value="MMPL_dom"/>
</dbReference>
<organism evidence="8 9">
    <name type="scientific">Sulfidibacter corallicola</name>
    <dbReference type="NCBI Taxonomy" id="2818388"/>
    <lineage>
        <taxon>Bacteria</taxon>
        <taxon>Pseudomonadati</taxon>
        <taxon>Acidobacteriota</taxon>
        <taxon>Holophagae</taxon>
        <taxon>Acanthopleuribacterales</taxon>
        <taxon>Acanthopleuribacteraceae</taxon>
        <taxon>Sulfidibacter</taxon>
    </lineage>
</organism>
<comment type="subcellular location">
    <subcellularLocation>
        <location evidence="1">Cell membrane</location>
        <topology evidence="1">Multi-pass membrane protein</topology>
    </subcellularLocation>
</comment>
<name>A0A8A4TV17_SULCO</name>
<keyword evidence="4 6" id="KW-1133">Transmembrane helix</keyword>
<dbReference type="PROSITE" id="PS50156">
    <property type="entry name" value="SSD"/>
    <property type="match status" value="1"/>
</dbReference>
<evidence type="ECO:0000256" key="5">
    <source>
        <dbReference type="ARBA" id="ARBA00023136"/>
    </source>
</evidence>
<evidence type="ECO:0000256" key="6">
    <source>
        <dbReference type="SAM" id="Phobius"/>
    </source>
</evidence>
<evidence type="ECO:0000313" key="9">
    <source>
        <dbReference type="Proteomes" id="UP000663929"/>
    </source>
</evidence>
<evidence type="ECO:0000313" key="8">
    <source>
        <dbReference type="EMBL" id="QTD53806.1"/>
    </source>
</evidence>
<protein>
    <submittedName>
        <fullName evidence="8">MMPL family transporter</fullName>
    </submittedName>
</protein>
<accession>A0A8A4TV17</accession>
<dbReference type="GO" id="GO:0005886">
    <property type="term" value="C:plasma membrane"/>
    <property type="evidence" value="ECO:0007669"/>
    <property type="project" value="UniProtKB-SubCell"/>
</dbReference>
<evidence type="ECO:0000256" key="2">
    <source>
        <dbReference type="ARBA" id="ARBA00022475"/>
    </source>
</evidence>
<feature type="transmembrane region" description="Helical" evidence="6">
    <location>
        <begin position="710"/>
        <end position="730"/>
    </location>
</feature>
<gene>
    <name evidence="8" type="ORF">J3U87_15255</name>
</gene>
<feature type="transmembrane region" description="Helical" evidence="6">
    <location>
        <begin position="257"/>
        <end position="277"/>
    </location>
</feature>
<keyword evidence="5 6" id="KW-0472">Membrane</keyword>
<dbReference type="Proteomes" id="UP000663929">
    <property type="component" value="Chromosome"/>
</dbReference>
<evidence type="ECO:0000256" key="1">
    <source>
        <dbReference type="ARBA" id="ARBA00004651"/>
    </source>
</evidence>
<feature type="transmembrane region" description="Helical" evidence="6">
    <location>
        <begin position="230"/>
        <end position="250"/>
    </location>
</feature>
<feature type="transmembrane region" description="Helical" evidence="6">
    <location>
        <begin position="405"/>
        <end position="422"/>
    </location>
</feature>
<dbReference type="SUPFAM" id="SSF82866">
    <property type="entry name" value="Multidrug efflux transporter AcrB transmembrane domain"/>
    <property type="match status" value="2"/>
</dbReference>
<feature type="transmembrane region" description="Helical" evidence="6">
    <location>
        <begin position="608"/>
        <end position="629"/>
    </location>
</feature>
<feature type="transmembrane region" description="Helical" evidence="6">
    <location>
        <begin position="356"/>
        <end position="378"/>
    </location>
</feature>
<dbReference type="AlphaFoldDB" id="A0A8A4TV17"/>
<dbReference type="KEGG" id="scor:J3U87_15255"/>
<feature type="transmembrane region" description="Helical" evidence="6">
    <location>
        <begin position="283"/>
        <end position="304"/>
    </location>
</feature>
<dbReference type="PANTHER" id="PTHR33406">
    <property type="entry name" value="MEMBRANE PROTEIN MJ1562-RELATED"/>
    <property type="match status" value="1"/>
</dbReference>
<keyword evidence="9" id="KW-1185">Reference proteome</keyword>
<feature type="transmembrane region" description="Helical" evidence="6">
    <location>
        <begin position="316"/>
        <end position="336"/>
    </location>
</feature>
<feature type="transmembrane region" description="Helical" evidence="6">
    <location>
        <begin position="641"/>
        <end position="674"/>
    </location>
</feature>
<dbReference type="EMBL" id="CP071793">
    <property type="protein sequence ID" value="QTD53806.1"/>
    <property type="molecule type" value="Genomic_DNA"/>
</dbReference>
<feature type="transmembrane region" description="Helical" evidence="6">
    <location>
        <begin position="20"/>
        <end position="38"/>
    </location>
</feature>
<reference evidence="8" key="1">
    <citation type="submission" date="2021-03" db="EMBL/GenBank/DDBJ databases">
        <title>Acanthopleuribacteraceae sp. M133.</title>
        <authorList>
            <person name="Wang G."/>
        </authorList>
    </citation>
    <scope>NUCLEOTIDE SEQUENCE</scope>
    <source>
        <strain evidence="8">M133</strain>
    </source>
</reference>
<keyword evidence="3 6" id="KW-0812">Transmembrane</keyword>
<dbReference type="InterPro" id="IPR050545">
    <property type="entry name" value="Mycobact_MmpL"/>
</dbReference>
<dbReference type="RefSeq" id="WP_237383906.1">
    <property type="nucleotide sequence ID" value="NZ_CP071793.1"/>
</dbReference>
<feature type="transmembrane region" description="Helical" evidence="6">
    <location>
        <begin position="207"/>
        <end position="224"/>
    </location>
</feature>
<evidence type="ECO:0000256" key="3">
    <source>
        <dbReference type="ARBA" id="ARBA00022692"/>
    </source>
</evidence>
<dbReference type="InterPro" id="IPR000731">
    <property type="entry name" value="SSD"/>
</dbReference>
<dbReference type="Pfam" id="PF03176">
    <property type="entry name" value="MMPL"/>
    <property type="match status" value="2"/>
</dbReference>
<keyword evidence="2" id="KW-1003">Cell membrane</keyword>
<dbReference type="Gene3D" id="1.20.1640.10">
    <property type="entry name" value="Multidrug efflux transporter AcrB transmembrane domain"/>
    <property type="match status" value="2"/>
</dbReference>
<dbReference type="PANTHER" id="PTHR33406:SF12">
    <property type="entry name" value="BLR2997 PROTEIN"/>
    <property type="match status" value="1"/>
</dbReference>
<feature type="transmembrane region" description="Helical" evidence="6">
    <location>
        <begin position="742"/>
        <end position="762"/>
    </location>
</feature>